<dbReference type="Proteomes" id="UP001371456">
    <property type="component" value="Unassembled WGS sequence"/>
</dbReference>
<evidence type="ECO:0000256" key="8">
    <source>
        <dbReference type="ARBA" id="ARBA00023136"/>
    </source>
</evidence>
<keyword evidence="6" id="KW-0963">Cytoplasm</keyword>
<evidence type="ECO:0000256" key="12">
    <source>
        <dbReference type="ARBA" id="ARBA00023272"/>
    </source>
</evidence>
<comment type="similarity">
    <text evidence="4">Belongs to the PYR/PYL/RCAR abscisic acid intracellular receptor family.</text>
</comment>
<evidence type="ECO:0000313" key="14">
    <source>
        <dbReference type="Proteomes" id="UP001371456"/>
    </source>
</evidence>
<dbReference type="GO" id="GO:0010427">
    <property type="term" value="F:abscisic acid binding"/>
    <property type="evidence" value="ECO:0007669"/>
    <property type="project" value="TreeGrafter"/>
</dbReference>
<evidence type="ECO:0008006" key="15">
    <source>
        <dbReference type="Google" id="ProtNLM"/>
    </source>
</evidence>
<dbReference type="GO" id="GO:0005886">
    <property type="term" value="C:plasma membrane"/>
    <property type="evidence" value="ECO:0007669"/>
    <property type="project" value="UniProtKB-SubCell"/>
</dbReference>
<keyword evidence="11" id="KW-0539">Nucleus</keyword>
<dbReference type="GO" id="GO:0005634">
    <property type="term" value="C:nucleus"/>
    <property type="evidence" value="ECO:0007669"/>
    <property type="project" value="UniProtKB-SubCell"/>
</dbReference>
<keyword evidence="12" id="KW-0650">Protein phosphatase inhibitor</keyword>
<protein>
    <recommendedName>
        <fullName evidence="15">Abscisic acid receptor PYL4</fullName>
    </recommendedName>
</protein>
<dbReference type="InterPro" id="IPR050279">
    <property type="entry name" value="Plant_def-hormone_signal"/>
</dbReference>
<organism evidence="13 14">
    <name type="scientific">Solanum bulbocastanum</name>
    <name type="common">Wild potato</name>
    <dbReference type="NCBI Taxonomy" id="147425"/>
    <lineage>
        <taxon>Eukaryota</taxon>
        <taxon>Viridiplantae</taxon>
        <taxon>Streptophyta</taxon>
        <taxon>Embryophyta</taxon>
        <taxon>Tracheophyta</taxon>
        <taxon>Spermatophyta</taxon>
        <taxon>Magnoliopsida</taxon>
        <taxon>eudicotyledons</taxon>
        <taxon>Gunneridae</taxon>
        <taxon>Pentapetalae</taxon>
        <taxon>asterids</taxon>
        <taxon>lamiids</taxon>
        <taxon>Solanales</taxon>
        <taxon>Solanaceae</taxon>
        <taxon>Solanoideae</taxon>
        <taxon>Solaneae</taxon>
        <taxon>Solanum</taxon>
    </lineage>
</organism>
<dbReference type="InterPro" id="IPR019587">
    <property type="entry name" value="Polyketide_cyclase/dehydratase"/>
</dbReference>
<dbReference type="PANTHER" id="PTHR31213:SF138">
    <property type="entry name" value="ABSCISIC ACID RECEPTOR PYL6"/>
    <property type="match status" value="1"/>
</dbReference>
<dbReference type="CDD" id="cd07821">
    <property type="entry name" value="PYR_PYL_RCAR_like"/>
    <property type="match status" value="1"/>
</dbReference>
<gene>
    <name evidence="13" type="ORF">RDI58_025032</name>
</gene>
<evidence type="ECO:0000256" key="7">
    <source>
        <dbReference type="ARBA" id="ARBA00022682"/>
    </source>
</evidence>
<dbReference type="PANTHER" id="PTHR31213">
    <property type="entry name" value="OS08G0374000 PROTEIN-RELATED"/>
    <property type="match status" value="1"/>
</dbReference>
<dbReference type="GO" id="GO:0004864">
    <property type="term" value="F:protein phosphatase inhibitor activity"/>
    <property type="evidence" value="ECO:0007669"/>
    <property type="project" value="UniProtKB-KW"/>
</dbReference>
<dbReference type="GO" id="GO:0038023">
    <property type="term" value="F:signaling receptor activity"/>
    <property type="evidence" value="ECO:0007669"/>
    <property type="project" value="TreeGrafter"/>
</dbReference>
<dbReference type="Pfam" id="PF10604">
    <property type="entry name" value="Polyketide_cyc2"/>
    <property type="match status" value="1"/>
</dbReference>
<keyword evidence="10" id="KW-0675">Receptor</keyword>
<evidence type="ECO:0000256" key="11">
    <source>
        <dbReference type="ARBA" id="ARBA00023242"/>
    </source>
</evidence>
<reference evidence="13 14" key="1">
    <citation type="submission" date="2024-02" db="EMBL/GenBank/DDBJ databases">
        <title>de novo genome assembly of Solanum bulbocastanum strain 11H21.</title>
        <authorList>
            <person name="Hosaka A.J."/>
        </authorList>
    </citation>
    <scope>NUCLEOTIDE SEQUENCE [LARGE SCALE GENOMIC DNA]</scope>
    <source>
        <tissue evidence="13">Young leaves</tissue>
    </source>
</reference>
<keyword evidence="5" id="KW-1003">Cell membrane</keyword>
<comment type="caution">
    <text evidence="13">The sequence shown here is derived from an EMBL/GenBank/DDBJ whole genome shotgun (WGS) entry which is preliminary data.</text>
</comment>
<dbReference type="Gene3D" id="3.30.530.20">
    <property type="match status" value="1"/>
</dbReference>
<dbReference type="AlphaFoldDB" id="A0AAN8Y3W3"/>
<evidence type="ECO:0000256" key="1">
    <source>
        <dbReference type="ARBA" id="ARBA00004123"/>
    </source>
</evidence>
<evidence type="ECO:0000256" key="10">
    <source>
        <dbReference type="ARBA" id="ARBA00023170"/>
    </source>
</evidence>
<sequence>MKPIVSSSFQSPISPSLSSIYLYTKLYHSLEKKQQQKLSSNHYISHYYIVCKLIIQPKKNMIPNPQKSSILLQRITSNNPSNCNKQSHQSLQCHTPIPCTAEVPDSVVKYHAHLVGPNQCCAAAIQRISAPVSTVWSVVRRFDNPQAYKHFVKSCHLIDGDGNVGTLREVRVISGLPAVNSTERLEILDEERHVISFSVVGGDHRLANYKSVTTLHPEPLGNGTIVVESYVVDVPKGNTRDETCVFVDTIVKCNLLSLKQIAENSSR</sequence>
<evidence type="ECO:0000256" key="5">
    <source>
        <dbReference type="ARBA" id="ARBA00022475"/>
    </source>
</evidence>
<dbReference type="SUPFAM" id="SSF55961">
    <property type="entry name" value="Bet v1-like"/>
    <property type="match status" value="1"/>
</dbReference>
<keyword evidence="8" id="KW-0472">Membrane</keyword>
<keyword evidence="9" id="KW-1015">Disulfide bond</keyword>
<dbReference type="GO" id="GO:0005737">
    <property type="term" value="C:cytoplasm"/>
    <property type="evidence" value="ECO:0007669"/>
    <property type="project" value="UniProtKB-SubCell"/>
</dbReference>
<comment type="subcellular location">
    <subcellularLocation>
        <location evidence="2">Cell membrane</location>
    </subcellularLocation>
    <subcellularLocation>
        <location evidence="3">Cytoplasm</location>
    </subcellularLocation>
    <subcellularLocation>
        <location evidence="1">Nucleus</location>
    </subcellularLocation>
</comment>
<evidence type="ECO:0000313" key="13">
    <source>
        <dbReference type="EMBL" id="KAK6778314.1"/>
    </source>
</evidence>
<dbReference type="FunFam" id="3.30.530.20:FF:000024">
    <property type="entry name" value="Abscisic acid receptor PYL4"/>
    <property type="match status" value="1"/>
</dbReference>
<evidence type="ECO:0000256" key="3">
    <source>
        <dbReference type="ARBA" id="ARBA00004496"/>
    </source>
</evidence>
<dbReference type="GO" id="GO:0009738">
    <property type="term" value="P:abscisic acid-activated signaling pathway"/>
    <property type="evidence" value="ECO:0007669"/>
    <property type="project" value="UniProtKB-KW"/>
</dbReference>
<proteinExistence type="inferred from homology"/>
<dbReference type="EMBL" id="JBANQN010000010">
    <property type="protein sequence ID" value="KAK6778314.1"/>
    <property type="molecule type" value="Genomic_DNA"/>
</dbReference>
<name>A0AAN8Y3W3_SOLBU</name>
<accession>A0AAN8Y3W3</accession>
<evidence type="ECO:0000256" key="4">
    <source>
        <dbReference type="ARBA" id="ARBA00008594"/>
    </source>
</evidence>
<keyword evidence="14" id="KW-1185">Reference proteome</keyword>
<dbReference type="InterPro" id="IPR023393">
    <property type="entry name" value="START-like_dom_sf"/>
</dbReference>
<keyword evidence="7" id="KW-0938">Abscisic acid signaling pathway</keyword>
<evidence type="ECO:0000256" key="2">
    <source>
        <dbReference type="ARBA" id="ARBA00004236"/>
    </source>
</evidence>
<evidence type="ECO:0000256" key="6">
    <source>
        <dbReference type="ARBA" id="ARBA00022490"/>
    </source>
</evidence>
<evidence type="ECO:0000256" key="9">
    <source>
        <dbReference type="ARBA" id="ARBA00023157"/>
    </source>
</evidence>